<keyword evidence="2" id="KW-1185">Reference proteome</keyword>
<comment type="caution">
    <text evidence="1">The sequence shown here is derived from an EMBL/GenBank/DDBJ whole genome shotgun (WGS) entry which is preliminary data.</text>
</comment>
<reference evidence="1 2" key="1">
    <citation type="submission" date="2021-05" db="EMBL/GenBank/DDBJ databases">
        <title>Phylogenetic classification of ten novel species belonging to the genus Bifidobacterium comprising B. colchicus sp. nov., B. abeli sp. nov., B. bicoloris sp. nov., B. guerezis sp. nov., B. rosaliae sp. nov., B. santillanensis sp. nov., B. argentati sp. nov., B. amazzoni sp. nov., B. pluviali sp. nov., and B. pinnaculum sp. nov.</title>
        <authorList>
            <person name="Lugli G.A."/>
            <person name="Ruiz Garcia L."/>
            <person name="Margolles A."/>
            <person name="Ventura M."/>
        </authorList>
    </citation>
    <scope>NUCLEOTIDE SEQUENCE [LARGE SCALE GENOMIC DNA]</scope>
    <source>
        <strain evidence="1 2">82T10</strain>
    </source>
</reference>
<organism evidence="1 2">
    <name type="scientific">Bifidobacterium miconis</name>
    <dbReference type="NCBI Taxonomy" id="2834435"/>
    <lineage>
        <taxon>Bacteria</taxon>
        <taxon>Bacillati</taxon>
        <taxon>Actinomycetota</taxon>
        <taxon>Actinomycetes</taxon>
        <taxon>Bifidobacteriales</taxon>
        <taxon>Bifidobacteriaceae</taxon>
        <taxon>Bifidobacterium</taxon>
    </lineage>
</organism>
<gene>
    <name evidence="1" type="ORF">KIH79_05770</name>
</gene>
<sequence>MQAQRRTRNKLVFAMSTALDLLSVEQPRMSGINADDLVACVRKAGDRPRLRDVRFVVWEGPLATVEVERLTCVDPVHTWMMMASRLALEELVVLGDSMMRRDLRLRRAGLDDFESALQRFREWKAEYPAERRLPRGFNNCVKALRLMRERTDSSMETRTRLTLMRYGLPCPEVNHAIQDPQTSRTLLLDMAFPQWRVAVEYDGRHHASQWLTDSNRRKRIEDAGWSYVQVTSLDLGAKDSEEALARRVAARIADKSGHLLKISACRSIARCADGRSFRYLPG</sequence>
<evidence type="ECO:0000313" key="1">
    <source>
        <dbReference type="EMBL" id="MBW3092458.1"/>
    </source>
</evidence>
<evidence type="ECO:0000313" key="2">
    <source>
        <dbReference type="Proteomes" id="UP000700815"/>
    </source>
</evidence>
<dbReference type="RefSeq" id="WP_219058535.1">
    <property type="nucleotide sequence ID" value="NZ_JAHBBH010000012.1"/>
</dbReference>
<name>A0ABS6WEJ4_9BIFI</name>
<accession>A0ABS6WEJ4</accession>
<dbReference type="EMBL" id="JAHBBH010000012">
    <property type="protein sequence ID" value="MBW3092458.1"/>
    <property type="molecule type" value="Genomic_DNA"/>
</dbReference>
<proteinExistence type="predicted"/>
<evidence type="ECO:0008006" key="3">
    <source>
        <dbReference type="Google" id="ProtNLM"/>
    </source>
</evidence>
<dbReference type="Proteomes" id="UP000700815">
    <property type="component" value="Unassembled WGS sequence"/>
</dbReference>
<protein>
    <recommendedName>
        <fullName evidence="3">DUF559 domain-containing protein</fullName>
    </recommendedName>
</protein>